<sequence length="65" mass="7388">MASIIWTCPQCGRESHNPIDVGDYESARAIVRQLREDFDRGHCPFLCAVEGCETQLYPLRVEGFT</sequence>
<dbReference type="EMBL" id="JBHUJD010000012">
    <property type="protein sequence ID" value="MFD2310942.1"/>
    <property type="molecule type" value="Genomic_DNA"/>
</dbReference>
<organism evidence="1 2">
    <name type="scientific">Microbulbifer halophilus</name>
    <dbReference type="NCBI Taxonomy" id="453963"/>
    <lineage>
        <taxon>Bacteria</taxon>
        <taxon>Pseudomonadati</taxon>
        <taxon>Pseudomonadota</taxon>
        <taxon>Gammaproteobacteria</taxon>
        <taxon>Cellvibrionales</taxon>
        <taxon>Microbulbiferaceae</taxon>
        <taxon>Microbulbifer</taxon>
    </lineage>
</organism>
<evidence type="ECO:0000313" key="2">
    <source>
        <dbReference type="Proteomes" id="UP001597425"/>
    </source>
</evidence>
<accession>A0ABW5ECI5</accession>
<proteinExistence type="predicted"/>
<reference evidence="2" key="1">
    <citation type="journal article" date="2019" name="Int. J. Syst. Evol. Microbiol.">
        <title>The Global Catalogue of Microorganisms (GCM) 10K type strain sequencing project: providing services to taxonomists for standard genome sequencing and annotation.</title>
        <authorList>
            <consortium name="The Broad Institute Genomics Platform"/>
            <consortium name="The Broad Institute Genome Sequencing Center for Infectious Disease"/>
            <person name="Wu L."/>
            <person name="Ma J."/>
        </authorList>
    </citation>
    <scope>NUCLEOTIDE SEQUENCE [LARGE SCALE GENOMIC DNA]</scope>
    <source>
        <strain evidence="2">KCTC 12848</strain>
    </source>
</reference>
<keyword evidence="2" id="KW-1185">Reference proteome</keyword>
<comment type="caution">
    <text evidence="1">The sequence shown here is derived from an EMBL/GenBank/DDBJ whole genome shotgun (WGS) entry which is preliminary data.</text>
</comment>
<protein>
    <submittedName>
        <fullName evidence="1">Uncharacterized protein</fullName>
    </submittedName>
</protein>
<dbReference type="RefSeq" id="WP_265720992.1">
    <property type="nucleotide sequence ID" value="NZ_JAPIVK010000007.1"/>
</dbReference>
<gene>
    <name evidence="1" type="ORF">ACFSKX_11000</name>
</gene>
<evidence type="ECO:0000313" key="1">
    <source>
        <dbReference type="EMBL" id="MFD2310942.1"/>
    </source>
</evidence>
<dbReference type="Proteomes" id="UP001597425">
    <property type="component" value="Unassembled WGS sequence"/>
</dbReference>
<name>A0ABW5ECI5_9GAMM</name>